<reference evidence="1 2" key="1">
    <citation type="submission" date="2019-12" db="EMBL/GenBank/DDBJ databases">
        <authorList>
            <person name="Alioto T."/>
            <person name="Alioto T."/>
            <person name="Gomez Garrido J."/>
        </authorList>
    </citation>
    <scope>NUCLEOTIDE SEQUENCE [LARGE SCALE GENOMIC DNA]</scope>
</reference>
<accession>A0A8S0S015</accession>
<evidence type="ECO:0000313" key="2">
    <source>
        <dbReference type="Proteomes" id="UP000594638"/>
    </source>
</evidence>
<dbReference type="Proteomes" id="UP000594638">
    <property type="component" value="Unassembled WGS sequence"/>
</dbReference>
<keyword evidence="2" id="KW-1185">Reference proteome</keyword>
<proteinExistence type="predicted"/>
<gene>
    <name evidence="1" type="ORF">OLEA9_A121410</name>
</gene>
<protein>
    <submittedName>
        <fullName evidence="1">Uncharacterized protein</fullName>
    </submittedName>
</protein>
<dbReference type="AlphaFoldDB" id="A0A8S0S015"/>
<dbReference type="Gramene" id="OE9A121410T1">
    <property type="protein sequence ID" value="OE9A121410C1"/>
    <property type="gene ID" value="OE9A121410"/>
</dbReference>
<dbReference type="EMBL" id="CACTIH010003818">
    <property type="protein sequence ID" value="CAA2985662.1"/>
    <property type="molecule type" value="Genomic_DNA"/>
</dbReference>
<sequence>MGEGLDTAGFWILHFSRKKRQHDASTSGVQIPLSVSTVITSVPLPTGTSSHAQTQPSVPPVAPPSATALPVISVVDPVTSTTPSAPAQAISPPITPFYDPMLDEMLKRPQTQNSTADTVSRASYIPGPTPGRAQAPISTSSPPGHTSLHCIEIVRTIEDTMMIDSSFLIFTMEKVVVNYNQSNGDDDGGQPEITDDVIVISFSSTPIYVLGNGENRYGRGIIG</sequence>
<name>A0A8S0S015_OLEEU</name>
<organism evidence="1 2">
    <name type="scientific">Olea europaea subsp. europaea</name>
    <dbReference type="NCBI Taxonomy" id="158383"/>
    <lineage>
        <taxon>Eukaryota</taxon>
        <taxon>Viridiplantae</taxon>
        <taxon>Streptophyta</taxon>
        <taxon>Embryophyta</taxon>
        <taxon>Tracheophyta</taxon>
        <taxon>Spermatophyta</taxon>
        <taxon>Magnoliopsida</taxon>
        <taxon>eudicotyledons</taxon>
        <taxon>Gunneridae</taxon>
        <taxon>Pentapetalae</taxon>
        <taxon>asterids</taxon>
        <taxon>lamiids</taxon>
        <taxon>Lamiales</taxon>
        <taxon>Oleaceae</taxon>
        <taxon>Oleeae</taxon>
        <taxon>Olea</taxon>
    </lineage>
</organism>
<evidence type="ECO:0000313" key="1">
    <source>
        <dbReference type="EMBL" id="CAA2985662.1"/>
    </source>
</evidence>
<comment type="caution">
    <text evidence="1">The sequence shown here is derived from an EMBL/GenBank/DDBJ whole genome shotgun (WGS) entry which is preliminary data.</text>
</comment>